<name>A0A1E7KC56_9ACTN</name>
<dbReference type="SUPFAM" id="SSF140453">
    <property type="entry name" value="EsxAB dimer-like"/>
    <property type="match status" value="1"/>
</dbReference>
<comment type="caution">
    <text evidence="1">The sequence shown here is derived from an EMBL/GenBank/DDBJ whole genome shotgun (WGS) entry which is preliminary data.</text>
</comment>
<dbReference type="Gene3D" id="1.10.287.1060">
    <property type="entry name" value="ESAT-6-like"/>
    <property type="match status" value="1"/>
</dbReference>
<accession>A0A1E7KC56</accession>
<gene>
    <name evidence="1" type="ORF">AN217_22220</name>
</gene>
<dbReference type="InterPro" id="IPR036689">
    <property type="entry name" value="ESAT-6-like_sf"/>
</dbReference>
<evidence type="ECO:0000313" key="2">
    <source>
        <dbReference type="Proteomes" id="UP000175829"/>
    </source>
</evidence>
<dbReference type="EMBL" id="LJGV01000022">
    <property type="protein sequence ID" value="OEV01490.1"/>
    <property type="molecule type" value="Genomic_DNA"/>
</dbReference>
<dbReference type="Proteomes" id="UP000175829">
    <property type="component" value="Unassembled WGS sequence"/>
</dbReference>
<dbReference type="AlphaFoldDB" id="A0A1E7KC56"/>
<evidence type="ECO:0008006" key="3">
    <source>
        <dbReference type="Google" id="ProtNLM"/>
    </source>
</evidence>
<organism evidence="1 2">
    <name type="scientific">Streptomyces qinglanensis</name>
    <dbReference type="NCBI Taxonomy" id="943816"/>
    <lineage>
        <taxon>Bacteria</taxon>
        <taxon>Bacillati</taxon>
        <taxon>Actinomycetota</taxon>
        <taxon>Actinomycetes</taxon>
        <taxon>Kitasatosporales</taxon>
        <taxon>Streptomycetaceae</taxon>
        <taxon>Streptomyces</taxon>
    </lineage>
</organism>
<proteinExistence type="predicted"/>
<protein>
    <recommendedName>
        <fullName evidence="3">ESAT-6-like protein</fullName>
    </recommendedName>
</protein>
<sequence length="87" mass="10130">MADQIKIRRQLVEEQMQKLWQEVKKAESIWQGEAAEMFGAVEKQWDARAAHIKDQLTKIENLVREGSGRYRATDLKARGLFEQIGGW</sequence>
<dbReference type="InterPro" id="IPR010310">
    <property type="entry name" value="T7SS_ESAT-6-like"/>
</dbReference>
<evidence type="ECO:0000313" key="1">
    <source>
        <dbReference type="EMBL" id="OEV01490.1"/>
    </source>
</evidence>
<dbReference type="Pfam" id="PF06013">
    <property type="entry name" value="WXG100"/>
    <property type="match status" value="1"/>
</dbReference>
<reference evidence="1 2" key="1">
    <citation type="journal article" date="2016" name="Front. Microbiol.">
        <title>Comparative Genomics Analysis of Streptomyces Species Reveals Their Adaptation to the Marine Environment and Their Diversity at the Genomic Level.</title>
        <authorList>
            <person name="Tian X."/>
            <person name="Zhang Z."/>
            <person name="Yang T."/>
            <person name="Chen M."/>
            <person name="Li J."/>
            <person name="Chen F."/>
            <person name="Yang J."/>
            <person name="Li W."/>
            <person name="Zhang B."/>
            <person name="Zhang Z."/>
            <person name="Wu J."/>
            <person name="Zhang C."/>
            <person name="Long L."/>
            <person name="Xiao J."/>
        </authorList>
    </citation>
    <scope>NUCLEOTIDE SEQUENCE [LARGE SCALE GENOMIC DNA]</scope>
    <source>
        <strain evidence="1 2">SCSIO M10379</strain>
    </source>
</reference>